<evidence type="ECO:0000259" key="3">
    <source>
        <dbReference type="Pfam" id="PF01557"/>
    </source>
</evidence>
<dbReference type="SUPFAM" id="SSF56529">
    <property type="entry name" value="FAH"/>
    <property type="match status" value="1"/>
</dbReference>
<evidence type="ECO:0000256" key="1">
    <source>
        <dbReference type="ARBA" id="ARBA00010211"/>
    </source>
</evidence>
<dbReference type="GeneID" id="24795973"/>
<dbReference type="HOGENOM" id="CLU_028458_4_2_2"/>
<reference evidence="4 5" key="1">
    <citation type="submission" date="2013-07" db="EMBL/GenBank/DDBJ databases">
        <title>Genome of Archaeoglobus fulgidus.</title>
        <authorList>
            <person name="Fiebig A."/>
            <person name="Birkeland N.-K."/>
        </authorList>
    </citation>
    <scope>NUCLEOTIDE SEQUENCE [LARGE SCALE GENOMIC DNA]</scope>
    <source>
        <strain evidence="4 5">DSM 8774</strain>
    </source>
</reference>
<dbReference type="GO" id="GO:0046872">
    <property type="term" value="F:metal ion binding"/>
    <property type="evidence" value="ECO:0007669"/>
    <property type="project" value="UniProtKB-KW"/>
</dbReference>
<keyword evidence="2" id="KW-0479">Metal-binding</keyword>
<dbReference type="InterPro" id="IPR036663">
    <property type="entry name" value="Fumarylacetoacetase_C_sf"/>
</dbReference>
<dbReference type="PANTHER" id="PTHR42796:SF4">
    <property type="entry name" value="FUMARYLACETOACETATE HYDROLASE DOMAIN-CONTAINING PROTEIN 2A"/>
    <property type="match status" value="1"/>
</dbReference>
<dbReference type="FunFam" id="3.90.850.10:FF:000002">
    <property type="entry name" value="2-hydroxyhepta-2,4-diene-1,7-dioate isomerase"/>
    <property type="match status" value="1"/>
</dbReference>
<evidence type="ECO:0000256" key="2">
    <source>
        <dbReference type="ARBA" id="ARBA00022723"/>
    </source>
</evidence>
<dbReference type="InterPro" id="IPR051121">
    <property type="entry name" value="FAH"/>
</dbReference>
<dbReference type="AlphaFoldDB" id="A0A075WIZ9"/>
<proteinExistence type="inferred from homology"/>
<dbReference type="Pfam" id="PF01557">
    <property type="entry name" value="FAA_hydrolase"/>
    <property type="match status" value="1"/>
</dbReference>
<evidence type="ECO:0000313" key="4">
    <source>
        <dbReference type="EMBL" id="AIG99214.1"/>
    </source>
</evidence>
<dbReference type="GO" id="GO:0019752">
    <property type="term" value="P:carboxylic acid metabolic process"/>
    <property type="evidence" value="ECO:0007669"/>
    <property type="project" value="UniProtKB-ARBA"/>
</dbReference>
<dbReference type="EMBL" id="CP006577">
    <property type="protein sequence ID" value="AIG99214.1"/>
    <property type="molecule type" value="Genomic_DNA"/>
</dbReference>
<organism evidence="4 5">
    <name type="scientific">Archaeoglobus fulgidus DSM 8774</name>
    <dbReference type="NCBI Taxonomy" id="1344584"/>
    <lineage>
        <taxon>Archaea</taxon>
        <taxon>Methanobacteriati</taxon>
        <taxon>Methanobacteriota</taxon>
        <taxon>Archaeoglobi</taxon>
        <taxon>Archaeoglobales</taxon>
        <taxon>Archaeoglobaceae</taxon>
        <taxon>Archaeoglobus</taxon>
    </lineage>
</organism>
<sequence length="250" mass="27370">MLGRFVANGRIYEGSFEIDGELLVFDGYEVPLTAVKFLPPVVPSKIIAVGLNYIDHAEELNMPVPEEPILFMKPSTAVIGHDDCIILPQISQRVDYEGELAVVIAEDCRNVPETNAADYILGYTCFNDVTARDLQAKDGQWTRAKSFDTFAPLGPYIAEIDDPSKLGIQTRVNGKVVQKSNTSNLIFDVFQLVSFVSSVMTLKAGDVIATGTPAGVGMLKDGDVVEVEIEKIGILRNTAVKIDRQIRCEC</sequence>
<evidence type="ECO:0000313" key="5">
    <source>
        <dbReference type="Proteomes" id="UP000028501"/>
    </source>
</evidence>
<accession>A0A075WIZ9</accession>
<dbReference type="InterPro" id="IPR011234">
    <property type="entry name" value="Fumarylacetoacetase-like_C"/>
</dbReference>
<dbReference type="Proteomes" id="UP000028501">
    <property type="component" value="Chromosome"/>
</dbReference>
<gene>
    <name evidence="4" type="ORF">AFULGI_00024990</name>
</gene>
<comment type="similarity">
    <text evidence="1">Belongs to the FAH family.</text>
</comment>
<protein>
    <submittedName>
        <fullName evidence="4">2-keto-4-pentenoate hydratase/2-oxohepta-3-ene-1,7-dioic acid hydratase (Catechol pathway)</fullName>
    </submittedName>
</protein>
<dbReference type="GO" id="GO:0016853">
    <property type="term" value="F:isomerase activity"/>
    <property type="evidence" value="ECO:0007669"/>
    <property type="project" value="UniProtKB-ARBA"/>
</dbReference>
<name>A0A075WIZ9_ARCFL</name>
<feature type="domain" description="Fumarylacetoacetase-like C-terminal" evidence="3">
    <location>
        <begin position="45"/>
        <end position="238"/>
    </location>
</feature>
<dbReference type="Gene3D" id="3.90.850.10">
    <property type="entry name" value="Fumarylacetoacetase-like, C-terminal domain"/>
    <property type="match status" value="1"/>
</dbReference>
<dbReference type="KEGG" id="afg:AFULGI_00024990"/>
<dbReference type="PANTHER" id="PTHR42796">
    <property type="entry name" value="FUMARYLACETOACETATE HYDROLASE DOMAIN-CONTAINING PROTEIN 2A-RELATED"/>
    <property type="match status" value="1"/>
</dbReference>
<dbReference type="RefSeq" id="WP_010879714.1">
    <property type="nucleotide sequence ID" value="NZ_CP006577.1"/>
</dbReference>
<dbReference type="SMR" id="A0A075WIZ9"/>